<name>A0A8C4WVW3_EPTBU</name>
<dbReference type="AlphaFoldDB" id="A0A8C4WVW3"/>
<feature type="compositionally biased region" description="Basic and acidic residues" evidence="2">
    <location>
        <begin position="62"/>
        <end position="72"/>
    </location>
</feature>
<dbReference type="Ensembl" id="ENSEBUT00000014790.1">
    <property type="protein sequence ID" value="ENSEBUP00000014214.1"/>
    <property type="gene ID" value="ENSEBUG00000008962.1"/>
</dbReference>
<feature type="compositionally biased region" description="Polar residues" evidence="2">
    <location>
        <begin position="185"/>
        <end position="196"/>
    </location>
</feature>
<dbReference type="InterPro" id="IPR036770">
    <property type="entry name" value="Ankyrin_rpt-contain_sf"/>
</dbReference>
<keyword evidence="5" id="KW-1185">Reference proteome</keyword>
<dbReference type="PROSITE" id="PS50088">
    <property type="entry name" value="ANK_REPEAT"/>
    <property type="match status" value="1"/>
</dbReference>
<keyword evidence="3" id="KW-0812">Transmembrane</keyword>
<dbReference type="PANTHER" id="PTHR16036">
    <property type="entry name" value="ANKYRIN REPEAT AND ZINC FINGER DOMAIN-CONTAINING PROTEIN 1"/>
    <property type="match status" value="1"/>
</dbReference>
<protein>
    <submittedName>
        <fullName evidence="4">Uncharacterized protein</fullName>
    </submittedName>
</protein>
<evidence type="ECO:0000313" key="5">
    <source>
        <dbReference type="Proteomes" id="UP000694388"/>
    </source>
</evidence>
<dbReference type="InterPro" id="IPR002110">
    <property type="entry name" value="Ankyrin_rpt"/>
</dbReference>
<reference evidence="4" key="2">
    <citation type="submission" date="2025-09" db="UniProtKB">
        <authorList>
            <consortium name="Ensembl"/>
        </authorList>
    </citation>
    <scope>IDENTIFICATION</scope>
</reference>
<dbReference type="PROSITE" id="PS51257">
    <property type="entry name" value="PROKAR_LIPOPROTEIN"/>
    <property type="match status" value="1"/>
</dbReference>
<proteinExistence type="predicted"/>
<dbReference type="InterPro" id="IPR047139">
    <property type="entry name" value="ANKZ1/VMS1"/>
</dbReference>
<reference evidence="4" key="1">
    <citation type="submission" date="2025-08" db="UniProtKB">
        <authorList>
            <consortium name="Ensembl"/>
        </authorList>
    </citation>
    <scope>IDENTIFICATION</scope>
</reference>
<dbReference type="Proteomes" id="UP000694388">
    <property type="component" value="Unplaced"/>
</dbReference>
<evidence type="ECO:0000256" key="2">
    <source>
        <dbReference type="SAM" id="MobiDB-lite"/>
    </source>
</evidence>
<keyword evidence="3" id="KW-1133">Transmembrane helix</keyword>
<accession>A0A8C4WVW3</accession>
<dbReference type="GeneTree" id="ENSGT00390000005911"/>
<organism evidence="4 5">
    <name type="scientific">Eptatretus burgeri</name>
    <name type="common">Inshore hagfish</name>
    <dbReference type="NCBI Taxonomy" id="7764"/>
    <lineage>
        <taxon>Eukaryota</taxon>
        <taxon>Metazoa</taxon>
        <taxon>Chordata</taxon>
        <taxon>Craniata</taxon>
        <taxon>Vertebrata</taxon>
        <taxon>Cyclostomata</taxon>
        <taxon>Myxini</taxon>
        <taxon>Myxiniformes</taxon>
        <taxon>Myxinidae</taxon>
        <taxon>Eptatretinae</taxon>
        <taxon>Eptatretus</taxon>
    </lineage>
</organism>
<dbReference type="Gene3D" id="1.25.40.20">
    <property type="entry name" value="Ankyrin repeat-containing domain"/>
    <property type="match status" value="1"/>
</dbReference>
<feature type="region of interest" description="Disordered" evidence="2">
    <location>
        <begin position="62"/>
        <end position="94"/>
    </location>
</feature>
<dbReference type="PANTHER" id="PTHR16036:SF2">
    <property type="entry name" value="TRNA ENDONUCLEASE ANKZF1"/>
    <property type="match status" value="1"/>
</dbReference>
<feature type="transmembrane region" description="Helical" evidence="3">
    <location>
        <begin position="12"/>
        <end position="35"/>
    </location>
</feature>
<keyword evidence="1" id="KW-0040">ANK repeat</keyword>
<evidence type="ECO:0000313" key="4">
    <source>
        <dbReference type="Ensembl" id="ENSEBUP00000014214.1"/>
    </source>
</evidence>
<evidence type="ECO:0000256" key="3">
    <source>
        <dbReference type="SAM" id="Phobius"/>
    </source>
</evidence>
<dbReference type="SMART" id="SM00248">
    <property type="entry name" value="ANK"/>
    <property type="match status" value="2"/>
</dbReference>
<dbReference type="PROSITE" id="PS50297">
    <property type="entry name" value="ANK_REP_REGION"/>
    <property type="match status" value="1"/>
</dbReference>
<feature type="region of interest" description="Disordered" evidence="2">
    <location>
        <begin position="114"/>
        <end position="133"/>
    </location>
</feature>
<evidence type="ECO:0000256" key="1">
    <source>
        <dbReference type="PROSITE-ProRule" id="PRU00023"/>
    </source>
</evidence>
<sequence length="519" mass="59461">MVRTTLTVKRDFYLFIYLSPFAFSSCCKMSLFFSIPEKESIIALKENLTKEKKNVKKLTEKLHNEDPPEEPHQAVAHNSDSDSSESQPMELCTSEEVSLTSHLKEFEVFPKRRRRKNKKKKVATNEGVEKPSADLKTRLQSDLYMACKSGDVQKLQELLQHLLPLEESGESERTSVSQPLEPHSCNGSENMENVGQGNDDVHFVTSNKAGLEKADRSLEAVGVVPVCLLTTALLNEPFGKNDFTPLHVAAFAGHHTAVTLLLEAGSDPAIRNRKGKSAYSISTQKTTRTAFISYRETHPQKYDYDMAQIPVPLTEEEKQQRADKLHMQKTIRRERERERQREQQRVIAEEEERTKFVALSDREKVCTVLEHFSHLCAVNNDRLKKSVSCYLMWFVLESDRSRTKDCPILNKMYKQHSVSVLLQTLLQFFFAAHNFILLDCLKLFASVFLVNFHSSNNPGGVASYFISISNFAADIHSIKKQCLFNFFHHVHNCVKKKKHFQHRATICETVCDILSIWLF</sequence>
<feature type="repeat" description="ANK" evidence="1">
    <location>
        <begin position="241"/>
        <end position="273"/>
    </location>
</feature>
<dbReference type="GO" id="GO:0036503">
    <property type="term" value="P:ERAD pathway"/>
    <property type="evidence" value="ECO:0007669"/>
    <property type="project" value="TreeGrafter"/>
</dbReference>
<dbReference type="Pfam" id="PF00023">
    <property type="entry name" value="Ank"/>
    <property type="match status" value="1"/>
</dbReference>
<dbReference type="SUPFAM" id="SSF48403">
    <property type="entry name" value="Ankyrin repeat"/>
    <property type="match status" value="1"/>
</dbReference>
<feature type="region of interest" description="Disordered" evidence="2">
    <location>
        <begin position="167"/>
        <end position="197"/>
    </location>
</feature>
<keyword evidence="3" id="KW-0472">Membrane</keyword>